<dbReference type="STRING" id="345632.GPICK_01200"/>
<evidence type="ECO:0000313" key="2">
    <source>
        <dbReference type="EMBL" id="AJE04770.1"/>
    </source>
</evidence>
<dbReference type="SUPFAM" id="SSF53807">
    <property type="entry name" value="Helical backbone' metal receptor"/>
    <property type="match status" value="1"/>
</dbReference>
<dbReference type="PANTHER" id="PTHR42956">
    <property type="entry name" value="NITROGENASE IRON-MOLYBDENUM COFACTOR BIOSYNTHESIS PROTEIN NIFE"/>
    <property type="match status" value="1"/>
</dbReference>
<keyword evidence="3" id="KW-1185">Reference proteome</keyword>
<organism evidence="2 3">
    <name type="scientific">Geobacter pickeringii</name>
    <dbReference type="NCBI Taxonomy" id="345632"/>
    <lineage>
        <taxon>Bacteria</taxon>
        <taxon>Pseudomonadati</taxon>
        <taxon>Thermodesulfobacteriota</taxon>
        <taxon>Desulfuromonadia</taxon>
        <taxon>Geobacterales</taxon>
        <taxon>Geobacteraceae</taxon>
        <taxon>Geobacter</taxon>
    </lineage>
</organism>
<name>A0A0B5BJU8_9BACT</name>
<dbReference type="InterPro" id="IPR049939">
    <property type="entry name" value="NifE-like"/>
</dbReference>
<dbReference type="RefSeq" id="WP_039745108.1">
    <property type="nucleotide sequence ID" value="NZ_CP009788.1"/>
</dbReference>
<dbReference type="Pfam" id="PF00148">
    <property type="entry name" value="Oxidored_nitro"/>
    <property type="match status" value="1"/>
</dbReference>
<dbReference type="InterPro" id="IPR000510">
    <property type="entry name" value="Nase/OxRdtase_comp1"/>
</dbReference>
<dbReference type="PANTHER" id="PTHR42956:SF1">
    <property type="entry name" value="NITROGENASE IRON-MOLYBDENUM COFACTOR BIOSYNTHESIS PROTEIN NIFE"/>
    <property type="match status" value="1"/>
</dbReference>
<dbReference type="KEGG" id="gpi:GPICK_01200"/>
<evidence type="ECO:0000313" key="3">
    <source>
        <dbReference type="Proteomes" id="UP000057609"/>
    </source>
</evidence>
<gene>
    <name evidence="2" type="ORF">GPICK_01200</name>
</gene>
<dbReference type="OrthoDB" id="5717231at2"/>
<dbReference type="AlphaFoldDB" id="A0A0B5BJU8"/>
<dbReference type="Proteomes" id="UP000057609">
    <property type="component" value="Chromosome"/>
</dbReference>
<dbReference type="GO" id="GO:0016491">
    <property type="term" value="F:oxidoreductase activity"/>
    <property type="evidence" value="ECO:0007669"/>
    <property type="project" value="InterPro"/>
</dbReference>
<protein>
    <submittedName>
        <fullName evidence="2">Nitrogenase</fullName>
    </submittedName>
</protein>
<evidence type="ECO:0000259" key="1">
    <source>
        <dbReference type="Pfam" id="PF00148"/>
    </source>
</evidence>
<feature type="domain" description="Nitrogenase/oxidoreductase component 1" evidence="1">
    <location>
        <begin position="53"/>
        <end position="454"/>
    </location>
</feature>
<proteinExistence type="predicted"/>
<reference evidence="2 3" key="1">
    <citation type="journal article" date="2015" name="Genome Announc.">
        <title>Complete Genome of Geobacter pickeringii G13T, a Metal-Reducing Isolate from Sedimentary Kaolin Deposits.</title>
        <authorList>
            <person name="Badalamenti J.P."/>
            <person name="Bond D.R."/>
        </authorList>
    </citation>
    <scope>NUCLEOTIDE SEQUENCE [LARGE SCALE GENOMIC DNA]</scope>
    <source>
        <strain evidence="2 3">G13</strain>
    </source>
</reference>
<dbReference type="Gene3D" id="3.40.50.1980">
    <property type="entry name" value="Nitrogenase molybdenum iron protein domain"/>
    <property type="match status" value="3"/>
</dbReference>
<sequence length="488" mass="53430">MPTINLNTAEVPIRESRLGSVTGYKGSAGELCRRSRDGSLKERERSFTQCATCASITAICQVAMIRDAAVVNHAPLGCAGDFGNFNFINRAGQAKRGWRLANAKLLNSNLDEQDIVFGGGGKLKDAVREAKTRFAPKVIFVTTSCASGIIGDDVAGICEEMTEELGIPVVSISCEGFRSQIWATGFDAAYHAILRRVMKPAATRRPDLINVINFWGEDIFTDLFGRLGLTPNYVVPFTTIGQLERLSEAAATVQVCSTLGTYLAAGLEEHFGVPEVKAPSPYGIAGTDAWFRELGRVTGKEAEVEVLIAEEKERIAPELAELRERLAGVRGFVSAGAVHGHSLIAILRELGMEVPGACVWHHDKRLDHGDPRGDSLQHVVTEYGEVPFSVCNKQSFELVNLLNRLRPDIFIVRHNGMAVWGAKLGIPTFLMGDEHFGLGYEGLLNYGRKILDTITNPAFVRNLARHTRLPYTEWWLSQEPFAFLGEGA</sequence>
<dbReference type="EMBL" id="CP009788">
    <property type="protein sequence ID" value="AJE04770.1"/>
    <property type="molecule type" value="Genomic_DNA"/>
</dbReference>
<accession>A0A0B5BJU8</accession>
<dbReference type="HOGENOM" id="CLU_025876_3_0_7"/>